<dbReference type="HOGENOM" id="CLU_072531_6_1_9"/>
<dbReference type="EMBL" id="AEEG01000007">
    <property type="protein sequence ID" value="EFL95109.1"/>
    <property type="molecule type" value="Genomic_DNA"/>
</dbReference>
<dbReference type="InterPro" id="IPR002178">
    <property type="entry name" value="PTS_EIIA_type-2_dom"/>
</dbReference>
<dbReference type="CDD" id="cd00211">
    <property type="entry name" value="PTS_IIA_fru"/>
    <property type="match status" value="1"/>
</dbReference>
<dbReference type="eggNOG" id="COG1762">
    <property type="taxonomic scope" value="Bacteria"/>
</dbReference>
<dbReference type="InterPro" id="IPR051541">
    <property type="entry name" value="PTS_SugarTrans_NitroReg"/>
</dbReference>
<dbReference type="Gene3D" id="3.40.930.10">
    <property type="entry name" value="Mannitol-specific EII, Chain A"/>
    <property type="match status" value="1"/>
</dbReference>
<dbReference type="PROSITE" id="PS51094">
    <property type="entry name" value="PTS_EIIA_TYPE_2"/>
    <property type="match status" value="1"/>
</dbReference>
<dbReference type="Pfam" id="PF00359">
    <property type="entry name" value="PTS_EIIA_2"/>
    <property type="match status" value="1"/>
</dbReference>
<dbReference type="GO" id="GO:0016740">
    <property type="term" value="F:transferase activity"/>
    <property type="evidence" value="ECO:0007669"/>
    <property type="project" value="UniProtKB-KW"/>
</dbReference>
<keyword evidence="3" id="KW-1185">Reference proteome</keyword>
<evidence type="ECO:0000259" key="1">
    <source>
        <dbReference type="PROSITE" id="PS51094"/>
    </source>
</evidence>
<evidence type="ECO:0000313" key="3">
    <source>
        <dbReference type="Proteomes" id="UP000004470"/>
    </source>
</evidence>
<reference evidence="2" key="1">
    <citation type="submission" date="2010-07" db="EMBL/GenBank/DDBJ databases">
        <authorList>
            <person name="Muzny D."/>
            <person name="Qin X."/>
            <person name="Deng J."/>
            <person name="Jiang H."/>
            <person name="Liu Y."/>
            <person name="Qu J."/>
            <person name="Song X.-Z."/>
            <person name="Zhang L."/>
            <person name="Thornton R."/>
            <person name="Coyle M."/>
            <person name="Francisco L."/>
            <person name="Jackson L."/>
            <person name="Javaid M."/>
            <person name="Korchina V."/>
            <person name="Kovar C."/>
            <person name="Mata R."/>
            <person name="Mathew T."/>
            <person name="Ngo R."/>
            <person name="Nguyen L."/>
            <person name="Nguyen N."/>
            <person name="Okwuonu G."/>
            <person name="Ongeri F."/>
            <person name="Pham C."/>
            <person name="Simmons D."/>
            <person name="Wilczek-Boney K."/>
            <person name="Hale W."/>
            <person name="Jakkamsetti A."/>
            <person name="Pham P."/>
            <person name="Ruth R."/>
            <person name="San Lucas F."/>
            <person name="Warren J."/>
            <person name="Zhang J."/>
            <person name="Zhao Z."/>
            <person name="Zhou C."/>
            <person name="Zhu D."/>
            <person name="Lee S."/>
            <person name="Bess C."/>
            <person name="Blankenburg K."/>
            <person name="Forbes L."/>
            <person name="Fu Q."/>
            <person name="Gubbala S."/>
            <person name="Hirani K."/>
            <person name="Jayaseelan J.C."/>
            <person name="Lara F."/>
            <person name="Munidasa M."/>
            <person name="Palculict T."/>
            <person name="Patil S."/>
            <person name="Pu L.-L."/>
            <person name="Saada N."/>
            <person name="Tang L."/>
            <person name="Weissenberger G."/>
            <person name="Zhu Y."/>
            <person name="Hemphill L."/>
            <person name="Shang Y."/>
            <person name="Youmans B."/>
            <person name="Ayvaz T."/>
            <person name="Ross M."/>
            <person name="Santibanez J."/>
            <person name="Aqrawi P."/>
            <person name="Gross S."/>
            <person name="Joshi V."/>
            <person name="Fowler G."/>
            <person name="Nazareth L."/>
            <person name="Reid J."/>
            <person name="Worley K."/>
            <person name="Petrosino J."/>
            <person name="Highlander S."/>
            <person name="Gibbs R."/>
        </authorList>
    </citation>
    <scope>NUCLEOTIDE SEQUENCE [LARGE SCALE GENOMIC DNA]</scope>
    <source>
        <strain evidence="2">DSM 20284</strain>
    </source>
</reference>
<feature type="domain" description="PTS EIIA type-2" evidence="1">
    <location>
        <begin position="15"/>
        <end position="169"/>
    </location>
</feature>
<organism evidence="2 3">
    <name type="scientific">Pediococcus acidilactici DSM 20284</name>
    <dbReference type="NCBI Taxonomy" id="862514"/>
    <lineage>
        <taxon>Bacteria</taxon>
        <taxon>Bacillati</taxon>
        <taxon>Bacillota</taxon>
        <taxon>Bacilli</taxon>
        <taxon>Lactobacillales</taxon>
        <taxon>Lactobacillaceae</taxon>
        <taxon>Pediococcus</taxon>
        <taxon>Pediococcus acidilactici group</taxon>
    </lineage>
</organism>
<gene>
    <name evidence="2" type="ORF">HMPREF0623_1421</name>
</gene>
<accession>E0NH98</accession>
<sequence length="173" mass="19747">MFERGDLYMSETAIESLFDPKIVYVSSGTTRQAVFKEVADDLVAKGYVKDNFLDNLNSREDAYPTGMDLSVVGSQYPNVAIPHTEANFVYKRRIVPVKLAHPVEFHNMINPTQTMTVRFLFMILNNDPEGQANVLAEIMEFLTHTPWDSLQHLFASDSPEEIFDFLSTNFDEK</sequence>
<dbReference type="SUPFAM" id="SSF55804">
    <property type="entry name" value="Phoshotransferase/anion transport protein"/>
    <property type="match status" value="1"/>
</dbReference>
<protein>
    <submittedName>
        <fullName evidence="2">Phosphoenolpyruvate-dependent sugar phosphotransferase system, EIIA 2</fullName>
    </submittedName>
</protein>
<evidence type="ECO:0000313" key="2">
    <source>
        <dbReference type="EMBL" id="EFL95109.1"/>
    </source>
</evidence>
<dbReference type="Proteomes" id="UP000004470">
    <property type="component" value="Unassembled WGS sequence"/>
</dbReference>
<dbReference type="InterPro" id="IPR016152">
    <property type="entry name" value="PTrfase/Anion_transptr"/>
</dbReference>
<dbReference type="AlphaFoldDB" id="E0NH98"/>
<comment type="caution">
    <text evidence="2">The sequence shown here is derived from an EMBL/GenBank/DDBJ whole genome shotgun (WGS) entry which is preliminary data.</text>
</comment>
<name>E0NH98_PEDAC</name>
<dbReference type="PANTHER" id="PTHR47738:SF3">
    <property type="entry name" value="PHOSPHOTRANSFERASE SYSTEM MANNITOL_FRUCTOSE-SPECIFIC IIA DOMAIN CONTAINING PROTEIN"/>
    <property type="match status" value="1"/>
</dbReference>
<dbReference type="PANTHER" id="PTHR47738">
    <property type="entry name" value="PTS SYSTEM FRUCTOSE-LIKE EIIA COMPONENT-RELATED"/>
    <property type="match status" value="1"/>
</dbReference>
<proteinExistence type="predicted"/>